<organism evidence="1 2">
    <name type="scientific">Intestinirhabdus alba</name>
    <dbReference type="NCBI Taxonomy" id="2899544"/>
    <lineage>
        <taxon>Bacteria</taxon>
        <taxon>Pseudomonadati</taxon>
        <taxon>Pseudomonadota</taxon>
        <taxon>Gammaproteobacteria</taxon>
        <taxon>Enterobacterales</taxon>
        <taxon>Enterobacteriaceae</taxon>
        <taxon>Intestinirhabdus</taxon>
    </lineage>
</organism>
<dbReference type="RefSeq" id="WP_230979186.1">
    <property type="nucleotide sequence ID" value="NZ_WMJZ01000032.1"/>
</dbReference>
<gene>
    <name evidence="1" type="ORF">GJV78_18770</name>
</gene>
<dbReference type="AlphaFoldDB" id="A0A6L6IN26"/>
<keyword evidence="2" id="KW-1185">Reference proteome</keyword>
<proteinExistence type="predicted"/>
<protein>
    <submittedName>
        <fullName evidence="1">Fumarate hydratase</fullName>
    </submittedName>
</protein>
<evidence type="ECO:0000313" key="1">
    <source>
        <dbReference type="EMBL" id="MTH48261.1"/>
    </source>
</evidence>
<feature type="non-terminal residue" evidence="1">
    <location>
        <position position="32"/>
    </location>
</feature>
<evidence type="ECO:0000313" key="2">
    <source>
        <dbReference type="Proteomes" id="UP000477739"/>
    </source>
</evidence>
<accession>A0A6L6IN26</accession>
<dbReference type="Proteomes" id="UP000477739">
    <property type="component" value="Unassembled WGS sequence"/>
</dbReference>
<sequence length="32" mass="3789">MSNKSFYYQQPFPVTQDDTEYYLLTSEHVSVA</sequence>
<name>A0A6L6IN26_9ENTR</name>
<dbReference type="EMBL" id="WMJZ01000032">
    <property type="protein sequence ID" value="MTH48261.1"/>
    <property type="molecule type" value="Genomic_DNA"/>
</dbReference>
<comment type="caution">
    <text evidence="1">The sequence shown here is derived from an EMBL/GenBank/DDBJ whole genome shotgun (WGS) entry which is preliminary data.</text>
</comment>
<reference evidence="1 2" key="1">
    <citation type="submission" date="2019-11" db="EMBL/GenBank/DDBJ databases">
        <title>Escherichia alba sp. nov. isolated from the gut of plastic-eating superworms Zophobas atratus.</title>
        <authorList>
            <person name="Yang Y."/>
        </authorList>
    </citation>
    <scope>NUCLEOTIDE SEQUENCE [LARGE SCALE GENOMIC DNA]</scope>
    <source>
        <strain evidence="2">BIT-B35</strain>
    </source>
</reference>